<keyword evidence="2" id="KW-1185">Reference proteome</keyword>
<organism evidence="1 2">
    <name type="scientific">Apiotrichum porosum</name>
    <dbReference type="NCBI Taxonomy" id="105984"/>
    <lineage>
        <taxon>Eukaryota</taxon>
        <taxon>Fungi</taxon>
        <taxon>Dikarya</taxon>
        <taxon>Basidiomycota</taxon>
        <taxon>Agaricomycotina</taxon>
        <taxon>Tremellomycetes</taxon>
        <taxon>Trichosporonales</taxon>
        <taxon>Trichosporonaceae</taxon>
        <taxon>Apiotrichum</taxon>
    </lineage>
</organism>
<dbReference type="OrthoDB" id="542013at2759"/>
<comment type="caution">
    <text evidence="1">The sequence shown here is derived from an EMBL/GenBank/DDBJ whole genome shotgun (WGS) entry which is preliminary data.</text>
</comment>
<reference evidence="1 2" key="1">
    <citation type="submission" date="2018-11" db="EMBL/GenBank/DDBJ databases">
        <title>Genome sequence of Apiotrichum porosum DSM 27194.</title>
        <authorList>
            <person name="Aliyu H."/>
            <person name="Gorte O."/>
            <person name="Ochsenreither K."/>
        </authorList>
    </citation>
    <scope>NUCLEOTIDE SEQUENCE [LARGE SCALE GENOMIC DNA]</scope>
    <source>
        <strain evidence="1 2">DSM 27194</strain>
    </source>
</reference>
<protein>
    <submittedName>
        <fullName evidence="1">Uncharacterized protein</fullName>
    </submittedName>
</protein>
<dbReference type="GeneID" id="39589899"/>
<dbReference type="RefSeq" id="XP_028471925.1">
    <property type="nucleotide sequence ID" value="XM_028620883.1"/>
</dbReference>
<evidence type="ECO:0000313" key="1">
    <source>
        <dbReference type="EMBL" id="RSH76778.1"/>
    </source>
</evidence>
<dbReference type="Proteomes" id="UP000279236">
    <property type="component" value="Unassembled WGS sequence"/>
</dbReference>
<proteinExistence type="predicted"/>
<accession>A0A427XD75</accession>
<dbReference type="AlphaFoldDB" id="A0A427XD75"/>
<evidence type="ECO:0000313" key="2">
    <source>
        <dbReference type="Proteomes" id="UP000279236"/>
    </source>
</evidence>
<dbReference type="Gene3D" id="3.40.50.720">
    <property type="entry name" value="NAD(P)-binding Rossmann-like Domain"/>
    <property type="match status" value="1"/>
</dbReference>
<dbReference type="EMBL" id="RSCE01000021">
    <property type="protein sequence ID" value="RSH76778.1"/>
    <property type="molecule type" value="Genomic_DNA"/>
</dbReference>
<dbReference type="STRING" id="105984.A0A427XD75"/>
<gene>
    <name evidence="1" type="ORF">EHS24_005356</name>
</gene>
<sequence>MQPDQVRYPNSKLANTIFSCALASRATASGKQWAVNIFDPGWQGVTTSTTLLSGQGLAELVTDPKYANETGKMIRIQTEIQPSKQAIDPDVQDDLWNWTVKFLKLSPKQADV</sequence>
<name>A0A427XD75_9TREE</name>